<evidence type="ECO:0000313" key="4">
    <source>
        <dbReference type="EMBL" id="OGC47084.1"/>
    </source>
</evidence>
<dbReference type="PANTHER" id="PTHR46401:SF2">
    <property type="entry name" value="GLYCOSYLTRANSFERASE WBBK-RELATED"/>
    <property type="match status" value="1"/>
</dbReference>
<dbReference type="SUPFAM" id="SSF53756">
    <property type="entry name" value="UDP-Glycosyltransferase/glycogen phosphorylase"/>
    <property type="match status" value="1"/>
</dbReference>
<protein>
    <recommendedName>
        <fullName evidence="6">Glycosyltransferase family 1 protein</fullName>
    </recommendedName>
</protein>
<evidence type="ECO:0000256" key="1">
    <source>
        <dbReference type="ARBA" id="ARBA00022679"/>
    </source>
</evidence>
<dbReference type="Gene3D" id="3.40.50.2000">
    <property type="entry name" value="Glycogen Phosphorylase B"/>
    <property type="match status" value="2"/>
</dbReference>
<dbReference type="PANTHER" id="PTHR46401">
    <property type="entry name" value="GLYCOSYLTRANSFERASE WBBK-RELATED"/>
    <property type="match status" value="1"/>
</dbReference>
<dbReference type="GO" id="GO:0009103">
    <property type="term" value="P:lipopolysaccharide biosynthetic process"/>
    <property type="evidence" value="ECO:0007669"/>
    <property type="project" value="TreeGrafter"/>
</dbReference>
<dbReference type="CDD" id="cd03801">
    <property type="entry name" value="GT4_PimA-like"/>
    <property type="match status" value="1"/>
</dbReference>
<dbReference type="InterPro" id="IPR028098">
    <property type="entry name" value="Glyco_trans_4-like_N"/>
</dbReference>
<feature type="domain" description="Glycosyl transferase family 1" evidence="2">
    <location>
        <begin position="183"/>
        <end position="349"/>
    </location>
</feature>
<dbReference type="Proteomes" id="UP000176444">
    <property type="component" value="Unassembled WGS sequence"/>
</dbReference>
<dbReference type="InterPro" id="IPR001296">
    <property type="entry name" value="Glyco_trans_1"/>
</dbReference>
<dbReference type="GO" id="GO:0016757">
    <property type="term" value="F:glycosyltransferase activity"/>
    <property type="evidence" value="ECO:0007669"/>
    <property type="project" value="InterPro"/>
</dbReference>
<evidence type="ECO:0000259" key="2">
    <source>
        <dbReference type="Pfam" id="PF00534"/>
    </source>
</evidence>
<proteinExistence type="predicted"/>
<reference evidence="4 5" key="1">
    <citation type="journal article" date="2016" name="Nat. Commun.">
        <title>Thousands of microbial genomes shed light on interconnected biogeochemical processes in an aquifer system.</title>
        <authorList>
            <person name="Anantharaman K."/>
            <person name="Brown C.T."/>
            <person name="Hug L.A."/>
            <person name="Sharon I."/>
            <person name="Castelle C.J."/>
            <person name="Probst A.J."/>
            <person name="Thomas B.C."/>
            <person name="Singh A."/>
            <person name="Wilkins M.J."/>
            <person name="Karaoz U."/>
            <person name="Brodie E.L."/>
            <person name="Williams K.H."/>
            <person name="Hubbard S.S."/>
            <person name="Banfield J.F."/>
        </authorList>
    </citation>
    <scope>NUCLEOTIDE SEQUENCE [LARGE SCALE GENOMIC DNA]</scope>
</reference>
<organism evidence="4 5">
    <name type="scientific">candidate division WWE3 bacterium RIFCSPHIGHO2_01_FULL_35_17</name>
    <dbReference type="NCBI Taxonomy" id="1802614"/>
    <lineage>
        <taxon>Bacteria</taxon>
        <taxon>Katanobacteria</taxon>
    </lineage>
</organism>
<keyword evidence="1" id="KW-0808">Transferase</keyword>
<evidence type="ECO:0008006" key="6">
    <source>
        <dbReference type="Google" id="ProtNLM"/>
    </source>
</evidence>
<dbReference type="Pfam" id="PF13439">
    <property type="entry name" value="Glyco_transf_4"/>
    <property type="match status" value="1"/>
</dbReference>
<feature type="domain" description="Glycosyltransferase subfamily 4-like N-terminal" evidence="3">
    <location>
        <begin position="26"/>
        <end position="169"/>
    </location>
</feature>
<name>A0A1F4UQ60_UNCKA</name>
<sequence>MRICFLTNELSSKHGWGNYSTGLLNQLMRKREINCRVLVSEKTEENALPQIDVYKVLPPLFGSRAIKILSLIRNYGKIRKLIKESDIVHSLIEPYGPIVYLINRRKPLIITLHGTYAVFPFKKRLLRKVYSRVYRRARKIICVSKFTQNQFLKQIQVNNTLVINNGIDYKKFQTFGMFRKAGDNTKTIISVGALMFRKGYHISIPAAAKVKKQYPDLKYYIVGNQKNKDYFKYLKELVKKYRLDDNVVFLENISDEDLIKLYCQADLFLLTPISIEDTKFEGFGLVYLEAGACAKPVIGTFGCGAEDIIRPNFNGLLVPQNNIKETAKAVKKILDNKDLREKLGGNGEELAKKMDWVKVAKQYIDIYENLID</sequence>
<dbReference type="AlphaFoldDB" id="A0A1F4UQ60"/>
<comment type="caution">
    <text evidence="4">The sequence shown here is derived from an EMBL/GenBank/DDBJ whole genome shotgun (WGS) entry which is preliminary data.</text>
</comment>
<evidence type="ECO:0000313" key="5">
    <source>
        <dbReference type="Proteomes" id="UP000176444"/>
    </source>
</evidence>
<dbReference type="EMBL" id="MEUX01000022">
    <property type="protein sequence ID" value="OGC47084.1"/>
    <property type="molecule type" value="Genomic_DNA"/>
</dbReference>
<evidence type="ECO:0000259" key="3">
    <source>
        <dbReference type="Pfam" id="PF13439"/>
    </source>
</evidence>
<accession>A0A1F4UQ60</accession>
<dbReference type="Pfam" id="PF00534">
    <property type="entry name" value="Glycos_transf_1"/>
    <property type="match status" value="1"/>
</dbReference>
<gene>
    <name evidence="4" type="ORF">A2713_01840</name>
</gene>